<feature type="region of interest" description="Disordered" evidence="5">
    <location>
        <begin position="281"/>
        <end position="316"/>
    </location>
</feature>
<dbReference type="NCBIfam" id="TIGR03707">
    <property type="entry name" value="PPK2_P_aer"/>
    <property type="match status" value="1"/>
</dbReference>
<dbReference type="AlphaFoldDB" id="A0A935CDI2"/>
<evidence type="ECO:0000313" key="8">
    <source>
        <dbReference type="Proteomes" id="UP000718281"/>
    </source>
</evidence>
<dbReference type="PANTHER" id="PTHR34383">
    <property type="entry name" value="POLYPHOSPHATE:AMP PHOSPHOTRANSFERASE-RELATED"/>
    <property type="match status" value="1"/>
</dbReference>
<protein>
    <recommendedName>
        <fullName evidence="4">ADP/GDP-polyphosphate phosphotransferase</fullName>
        <ecNumber evidence="4">2.7.4.-</ecNumber>
    </recommendedName>
    <alternativeName>
        <fullName evidence="4">Polyphosphate kinase PPK2</fullName>
    </alternativeName>
</protein>
<dbReference type="Pfam" id="PF03976">
    <property type="entry name" value="PPK2"/>
    <property type="match status" value="1"/>
</dbReference>
<comment type="subunit">
    <text evidence="4">Homotetramer.</text>
</comment>
<evidence type="ECO:0000256" key="3">
    <source>
        <dbReference type="ARBA" id="ARBA00022777"/>
    </source>
</evidence>
<comment type="function">
    <text evidence="4">Uses inorganic polyphosphate (polyP) as a donor to convert GDP to GTP or ADP to ATP.</text>
</comment>
<dbReference type="GO" id="GO:0008976">
    <property type="term" value="F:polyphosphate kinase activity"/>
    <property type="evidence" value="ECO:0007669"/>
    <property type="project" value="UniProtKB-UniRule"/>
</dbReference>
<gene>
    <name evidence="7" type="primary">ppk2</name>
    <name evidence="7" type="ORF">IPF40_07735</name>
</gene>
<evidence type="ECO:0000259" key="6">
    <source>
        <dbReference type="Pfam" id="PF03976"/>
    </source>
</evidence>
<evidence type="ECO:0000313" key="7">
    <source>
        <dbReference type="EMBL" id="MBK6300934.1"/>
    </source>
</evidence>
<dbReference type="SUPFAM" id="SSF52540">
    <property type="entry name" value="P-loop containing nucleoside triphosphate hydrolases"/>
    <property type="match status" value="1"/>
</dbReference>
<evidence type="ECO:0000256" key="2">
    <source>
        <dbReference type="ARBA" id="ARBA00022679"/>
    </source>
</evidence>
<feature type="compositionally biased region" description="Low complexity" evidence="5">
    <location>
        <begin position="302"/>
        <end position="316"/>
    </location>
</feature>
<comment type="caution">
    <text evidence="7">The sequence shown here is derived from an EMBL/GenBank/DDBJ whole genome shotgun (WGS) entry which is preliminary data.</text>
</comment>
<dbReference type="InterPro" id="IPR027417">
    <property type="entry name" value="P-loop_NTPase"/>
</dbReference>
<feature type="compositionally biased region" description="Basic and acidic residues" evidence="5">
    <location>
        <begin position="288"/>
        <end position="299"/>
    </location>
</feature>
<evidence type="ECO:0000256" key="5">
    <source>
        <dbReference type="SAM" id="MobiDB-lite"/>
    </source>
</evidence>
<dbReference type="EC" id="2.7.4.-" evidence="4"/>
<dbReference type="InterPro" id="IPR022486">
    <property type="entry name" value="PPK2_PA0141"/>
</dbReference>
<evidence type="ECO:0000256" key="1">
    <source>
        <dbReference type="ARBA" id="ARBA00009924"/>
    </source>
</evidence>
<dbReference type="Proteomes" id="UP000718281">
    <property type="component" value="Unassembled WGS sequence"/>
</dbReference>
<feature type="domain" description="Polyphosphate kinase-2-related" evidence="6">
    <location>
        <begin position="12"/>
        <end position="237"/>
    </location>
</feature>
<proteinExistence type="inferred from homology"/>
<name>A0A935CDI2_9MICO</name>
<reference evidence="7 8" key="1">
    <citation type="submission" date="2020-10" db="EMBL/GenBank/DDBJ databases">
        <title>Connecting structure to function with the recovery of over 1000 high-quality activated sludge metagenome-assembled genomes encoding full-length rRNA genes using long-read sequencing.</title>
        <authorList>
            <person name="Singleton C.M."/>
            <person name="Petriglieri F."/>
            <person name="Kristensen J.M."/>
            <person name="Kirkegaard R.H."/>
            <person name="Michaelsen T.Y."/>
            <person name="Andersen M.H."/>
            <person name="Karst S.M."/>
            <person name="Dueholm M.S."/>
            <person name="Nielsen P.H."/>
            <person name="Albertsen M."/>
        </authorList>
    </citation>
    <scope>NUCLEOTIDE SEQUENCE [LARGE SCALE GENOMIC DNA]</scope>
    <source>
        <strain evidence="7">AalE_18-Q3-R2-46_BAT3C.188</strain>
    </source>
</reference>
<sequence>MAKRTANGTLKLDTATYEKELFRLQAELVTMQQWVIGTGSRLVVLFEGRDAAGKGSSIKRITEYLNPRQARVAALPAPTERQKTQWYFQRYVEHLPAAGEIVLFDRSWYNRAGVERVMGFCSDVEYARFLRQAPSFERMLIDDGVMLRKYWFSVSDVEQEARFRSRANDPMRRWKLSPMDMQSITRWEDYSRAKDTMMQFTDLSDSPWYTVESDDKKTSRINVIQHLLSTIPYEDQQPKAVEIPGRPVAVGYHRPPRESNRYVPDHAHTLPILVVEPKKGAAKAKGKKAGDAKGADKKSAGKKAAAEASAPTTGPVEVTAAVVEAPVVESAAVESAAPEVIEAPVAEAAVESTEN</sequence>
<comment type="similarity">
    <text evidence="1 4">Belongs to the polyphosphate kinase 2 (PPK2) family. Class I subfamily.</text>
</comment>
<dbReference type="PANTHER" id="PTHR34383:SF1">
    <property type="entry name" value="ADP-POLYPHOSPHATE PHOSPHOTRANSFERASE"/>
    <property type="match status" value="1"/>
</dbReference>
<evidence type="ECO:0000256" key="4">
    <source>
        <dbReference type="RuleBase" id="RU369062"/>
    </source>
</evidence>
<dbReference type="GO" id="GO:0006793">
    <property type="term" value="P:phosphorus metabolic process"/>
    <property type="evidence" value="ECO:0007669"/>
    <property type="project" value="InterPro"/>
</dbReference>
<dbReference type="Gene3D" id="3.40.50.300">
    <property type="entry name" value="P-loop containing nucleotide triphosphate hydrolases"/>
    <property type="match status" value="1"/>
</dbReference>
<keyword evidence="2 4" id="KW-0808">Transferase</keyword>
<dbReference type="InterPro" id="IPR022488">
    <property type="entry name" value="PPK2-related"/>
</dbReference>
<organism evidence="7 8">
    <name type="scientific">Candidatus Phosphoribacter hodrii</name>
    <dbReference type="NCBI Taxonomy" id="2953743"/>
    <lineage>
        <taxon>Bacteria</taxon>
        <taxon>Bacillati</taxon>
        <taxon>Actinomycetota</taxon>
        <taxon>Actinomycetes</taxon>
        <taxon>Micrococcales</taxon>
        <taxon>Dermatophilaceae</taxon>
        <taxon>Candidatus Phosphoribacter</taxon>
    </lineage>
</organism>
<keyword evidence="3 4" id="KW-0418">Kinase</keyword>
<accession>A0A935CDI2</accession>
<dbReference type="EMBL" id="JADIXZ010000004">
    <property type="protein sequence ID" value="MBK6300934.1"/>
    <property type="molecule type" value="Genomic_DNA"/>
</dbReference>